<organism evidence="2 3">
    <name type="scientific">Laodelphax striatellus</name>
    <name type="common">Small brown planthopper</name>
    <name type="synonym">Delphax striatella</name>
    <dbReference type="NCBI Taxonomy" id="195883"/>
    <lineage>
        <taxon>Eukaryota</taxon>
        <taxon>Metazoa</taxon>
        <taxon>Ecdysozoa</taxon>
        <taxon>Arthropoda</taxon>
        <taxon>Hexapoda</taxon>
        <taxon>Insecta</taxon>
        <taxon>Pterygota</taxon>
        <taxon>Neoptera</taxon>
        <taxon>Paraneoptera</taxon>
        <taxon>Hemiptera</taxon>
        <taxon>Auchenorrhyncha</taxon>
        <taxon>Fulgoroidea</taxon>
        <taxon>Delphacidae</taxon>
        <taxon>Criomorphinae</taxon>
        <taxon>Laodelphax</taxon>
    </lineage>
</organism>
<proteinExistence type="predicted"/>
<dbReference type="SUPFAM" id="SSF57196">
    <property type="entry name" value="EGF/Laminin"/>
    <property type="match status" value="1"/>
</dbReference>
<dbReference type="PROSITE" id="PS00022">
    <property type="entry name" value="EGF_1"/>
    <property type="match status" value="1"/>
</dbReference>
<dbReference type="Proteomes" id="UP000291343">
    <property type="component" value="Unassembled WGS sequence"/>
</dbReference>
<sequence>MSYGVVQNFTIRTCQKIEDCGRGETCSAVDISKATCDCTHTDADEKLIKPIYTPDANGICDKIVTDQCAKIECTGICLPLLGSYYCECSSELKGRNCELQQTDTSRKRASKLAVAFTFVQRYLTERVFLVFVESFGTDFELILFYKDESIPYLPKDFIFLQSARNECLRLKISKDVCLMTVPDKPMYGLKHVFHFEYQHEDYYKLFPKGHGYRITLVLRNYKEVQFTNQYLLLSTVEHPCTPTASMDNCGCEMNNMVRKPRGSTLRIKASIFPSLYCGEPKSIHNEWKLYSVSSTVNVKMVNPPLASKIGGSYYDIGAFSYPSGLYRIEVWLTALESNDTYVKAHTNFAHCYFEIVDMPLQADIKGGISRSVHKGAPLTLDASGSYNHNTPTQDDLRYLWSCDSDIPACKEREVADPLFIPALNNFGGEITTLHKGEEFKSME</sequence>
<comment type="caution">
    <text evidence="2">The sequence shown here is derived from an EMBL/GenBank/DDBJ whole genome shotgun (WGS) entry which is preliminary data.</text>
</comment>
<gene>
    <name evidence="2" type="ORF">LSTR_LSTR016311</name>
</gene>
<dbReference type="CDD" id="cd00054">
    <property type="entry name" value="EGF_CA"/>
    <property type="match status" value="1"/>
</dbReference>
<evidence type="ECO:0000259" key="1">
    <source>
        <dbReference type="PROSITE" id="PS00022"/>
    </source>
</evidence>
<reference evidence="2 3" key="1">
    <citation type="journal article" date="2017" name="Gigascience">
        <title>Genome sequence of the small brown planthopper, Laodelphax striatellus.</title>
        <authorList>
            <person name="Zhu J."/>
            <person name="Jiang F."/>
            <person name="Wang X."/>
            <person name="Yang P."/>
            <person name="Bao Y."/>
            <person name="Zhao W."/>
            <person name="Wang W."/>
            <person name="Lu H."/>
            <person name="Wang Q."/>
            <person name="Cui N."/>
            <person name="Li J."/>
            <person name="Chen X."/>
            <person name="Luo L."/>
            <person name="Yu J."/>
            <person name="Kang L."/>
            <person name="Cui F."/>
        </authorList>
    </citation>
    <scope>NUCLEOTIDE SEQUENCE [LARGE SCALE GENOMIC DNA]</scope>
    <source>
        <strain evidence="2">Lst14</strain>
    </source>
</reference>
<dbReference type="InterPro" id="IPR002859">
    <property type="entry name" value="PKD/REJ-like"/>
</dbReference>
<accession>A0A482WSA4</accession>
<dbReference type="STRING" id="195883.A0A482WSA4"/>
<keyword evidence="3" id="KW-1185">Reference proteome</keyword>
<dbReference type="AlphaFoldDB" id="A0A482WSA4"/>
<name>A0A482WSA4_LAOST</name>
<dbReference type="Pfam" id="PF02010">
    <property type="entry name" value="REJ"/>
    <property type="match status" value="1"/>
</dbReference>
<dbReference type="EMBL" id="QKKF02026332">
    <property type="protein sequence ID" value="RZF36499.1"/>
    <property type="molecule type" value="Genomic_DNA"/>
</dbReference>
<evidence type="ECO:0000313" key="3">
    <source>
        <dbReference type="Proteomes" id="UP000291343"/>
    </source>
</evidence>
<feature type="domain" description="EGF-like" evidence="1">
    <location>
        <begin position="86"/>
        <end position="97"/>
    </location>
</feature>
<evidence type="ECO:0000313" key="2">
    <source>
        <dbReference type="EMBL" id="RZF36499.1"/>
    </source>
</evidence>
<dbReference type="InParanoid" id="A0A482WSA4"/>
<protein>
    <recommendedName>
        <fullName evidence="1">EGF-like domain-containing protein</fullName>
    </recommendedName>
</protein>
<dbReference type="InterPro" id="IPR000742">
    <property type="entry name" value="EGF"/>
</dbReference>